<feature type="region of interest" description="Disordered" evidence="1">
    <location>
        <begin position="1"/>
        <end position="41"/>
    </location>
</feature>
<dbReference type="Proteomes" id="UP000053558">
    <property type="component" value="Unassembled WGS sequence"/>
</dbReference>
<dbReference type="RefSeq" id="XP_007775389.1">
    <property type="nucleotide sequence ID" value="XM_007777199.1"/>
</dbReference>
<feature type="compositionally biased region" description="Low complexity" evidence="1">
    <location>
        <begin position="159"/>
        <end position="169"/>
    </location>
</feature>
<feature type="region of interest" description="Disordered" evidence="1">
    <location>
        <begin position="220"/>
        <end position="274"/>
    </location>
</feature>
<evidence type="ECO:0000313" key="3">
    <source>
        <dbReference type="EMBL" id="EIW74370.1"/>
    </source>
</evidence>
<proteinExistence type="predicted"/>
<dbReference type="KEGG" id="cput:CONPUDRAFT_140498"/>
<feature type="compositionally biased region" description="Polar residues" evidence="1">
    <location>
        <begin position="259"/>
        <end position="272"/>
    </location>
</feature>
<feature type="region of interest" description="Disordered" evidence="1">
    <location>
        <begin position="137"/>
        <end position="177"/>
    </location>
</feature>
<reference evidence="4" key="1">
    <citation type="journal article" date="2012" name="Science">
        <title>The Paleozoic origin of enzymatic lignin decomposition reconstructed from 31 fungal genomes.</title>
        <authorList>
            <person name="Floudas D."/>
            <person name="Binder M."/>
            <person name="Riley R."/>
            <person name="Barry K."/>
            <person name="Blanchette R.A."/>
            <person name="Henrissat B."/>
            <person name="Martinez A.T."/>
            <person name="Otillar R."/>
            <person name="Spatafora J.W."/>
            <person name="Yadav J.S."/>
            <person name="Aerts A."/>
            <person name="Benoit I."/>
            <person name="Boyd A."/>
            <person name="Carlson A."/>
            <person name="Copeland A."/>
            <person name="Coutinho P.M."/>
            <person name="de Vries R.P."/>
            <person name="Ferreira P."/>
            <person name="Findley K."/>
            <person name="Foster B."/>
            <person name="Gaskell J."/>
            <person name="Glotzer D."/>
            <person name="Gorecki P."/>
            <person name="Heitman J."/>
            <person name="Hesse C."/>
            <person name="Hori C."/>
            <person name="Igarashi K."/>
            <person name="Jurgens J.A."/>
            <person name="Kallen N."/>
            <person name="Kersten P."/>
            <person name="Kohler A."/>
            <person name="Kuees U."/>
            <person name="Kumar T.K.A."/>
            <person name="Kuo A."/>
            <person name="LaButti K."/>
            <person name="Larrondo L.F."/>
            <person name="Lindquist E."/>
            <person name="Ling A."/>
            <person name="Lombard V."/>
            <person name="Lucas S."/>
            <person name="Lundell T."/>
            <person name="Martin R."/>
            <person name="McLaughlin D.J."/>
            <person name="Morgenstern I."/>
            <person name="Morin E."/>
            <person name="Murat C."/>
            <person name="Nagy L.G."/>
            <person name="Nolan M."/>
            <person name="Ohm R.A."/>
            <person name="Patyshakuliyeva A."/>
            <person name="Rokas A."/>
            <person name="Ruiz-Duenas F.J."/>
            <person name="Sabat G."/>
            <person name="Salamov A."/>
            <person name="Samejima M."/>
            <person name="Schmutz J."/>
            <person name="Slot J.C."/>
            <person name="St John F."/>
            <person name="Stenlid J."/>
            <person name="Sun H."/>
            <person name="Sun S."/>
            <person name="Syed K."/>
            <person name="Tsang A."/>
            <person name="Wiebenga A."/>
            <person name="Young D."/>
            <person name="Pisabarro A."/>
            <person name="Eastwood D.C."/>
            <person name="Martin F."/>
            <person name="Cullen D."/>
            <person name="Grigoriev I.V."/>
            <person name="Hibbett D.S."/>
        </authorList>
    </citation>
    <scope>NUCLEOTIDE SEQUENCE [LARGE SCALE GENOMIC DNA]</scope>
    <source>
        <strain evidence="4">RWD-64-598 SS2</strain>
    </source>
</reference>
<organism evidence="3 4">
    <name type="scientific">Coniophora puteana (strain RWD-64-598)</name>
    <name type="common">Brown rot fungus</name>
    <dbReference type="NCBI Taxonomy" id="741705"/>
    <lineage>
        <taxon>Eukaryota</taxon>
        <taxon>Fungi</taxon>
        <taxon>Dikarya</taxon>
        <taxon>Basidiomycota</taxon>
        <taxon>Agaricomycotina</taxon>
        <taxon>Agaricomycetes</taxon>
        <taxon>Agaricomycetidae</taxon>
        <taxon>Boletales</taxon>
        <taxon>Coniophorineae</taxon>
        <taxon>Coniophoraceae</taxon>
        <taxon>Coniophora</taxon>
    </lineage>
</organism>
<evidence type="ECO:0000256" key="2">
    <source>
        <dbReference type="SAM" id="Phobius"/>
    </source>
</evidence>
<keyword evidence="2" id="KW-0472">Membrane</keyword>
<feature type="compositionally biased region" description="Low complexity" evidence="1">
    <location>
        <begin position="404"/>
        <end position="443"/>
    </location>
</feature>
<feature type="compositionally biased region" description="Polar residues" evidence="1">
    <location>
        <begin position="366"/>
        <end position="378"/>
    </location>
</feature>
<feature type="compositionally biased region" description="Basic and acidic residues" evidence="1">
    <location>
        <begin position="302"/>
        <end position="318"/>
    </location>
</feature>
<dbReference type="EMBL" id="JH711592">
    <property type="protein sequence ID" value="EIW74370.1"/>
    <property type="molecule type" value="Genomic_DNA"/>
</dbReference>
<keyword evidence="2" id="KW-0812">Transmembrane</keyword>
<dbReference type="OMA" id="SALHIPW"/>
<name>R7SES6_CONPW</name>
<accession>R7SES6</accession>
<feature type="compositionally biased region" description="Basic residues" evidence="1">
    <location>
        <begin position="453"/>
        <end position="464"/>
    </location>
</feature>
<dbReference type="OrthoDB" id="3266934at2759"/>
<sequence length="522" mass="53628">MNPLARVRRQGGPIVGSSTAGNPGGPLSTTQTSTASSSSPSNAVVTFHSISNMETCDSNVQIQWSYSGSNTPLSLYVAKSDSSSSQLLTVTSPQVDSWSWPTVDVAAGQYRFLGDMLSGNVSSQVFTVSQGTNTSCLSTSPSGTISSTSPSSTPPTGSPSPTNSLTPNPVSEASSGKKHAGAIAGGVIGGLAALTALIAVLWVCLRRRPSVRFAGPGVGRWGSLTSNTSSKPGGVGGGLASSHYRGHADSASGNILDVSHQSNKPSAISTPAGSDVDVTAPPNIAISIPADVIIASGPGRRSSIDKGGTRRSSIDKHSSMVGFDGIDDPVPQYKKHRGSAYSFSIASPQESADLNHQPFAHHGSSRRGSNAQLESQAQRLRASVDGAAQFRFERRTSLPPYAPHAPAASTMPAPTPSHTLPPSAHPSYPASPTSPMSPSSPMPFGTLMSKSGGHPHRSSTKRKPVPAYDASEFDNQSTVTGATGSSSSNIGHAEHGLSHKSSFGSGPVHYLIPDMPPPPPRD</sequence>
<feature type="compositionally biased region" description="Low complexity" evidence="1">
    <location>
        <begin position="477"/>
        <end position="488"/>
    </location>
</feature>
<keyword evidence="4" id="KW-1185">Reference proteome</keyword>
<feature type="compositionally biased region" description="Low complexity" evidence="1">
    <location>
        <begin position="137"/>
        <end position="151"/>
    </location>
</feature>
<feature type="region of interest" description="Disordered" evidence="1">
    <location>
        <begin position="354"/>
        <end position="381"/>
    </location>
</feature>
<dbReference type="eggNOG" id="ENOG502SZSI">
    <property type="taxonomic scope" value="Eukaryota"/>
</dbReference>
<evidence type="ECO:0000313" key="4">
    <source>
        <dbReference type="Proteomes" id="UP000053558"/>
    </source>
</evidence>
<feature type="region of interest" description="Disordered" evidence="1">
    <location>
        <begin position="397"/>
        <end position="522"/>
    </location>
</feature>
<feature type="compositionally biased region" description="Low complexity" evidence="1">
    <location>
        <begin position="28"/>
        <end position="41"/>
    </location>
</feature>
<protein>
    <submittedName>
        <fullName evidence="3">Uncharacterized protein</fullName>
    </submittedName>
</protein>
<keyword evidence="2" id="KW-1133">Transmembrane helix</keyword>
<feature type="transmembrane region" description="Helical" evidence="2">
    <location>
        <begin position="182"/>
        <end position="203"/>
    </location>
</feature>
<feature type="region of interest" description="Disordered" evidence="1">
    <location>
        <begin position="298"/>
        <end position="335"/>
    </location>
</feature>
<dbReference type="AlphaFoldDB" id="R7SES6"/>
<evidence type="ECO:0000256" key="1">
    <source>
        <dbReference type="SAM" id="MobiDB-lite"/>
    </source>
</evidence>
<gene>
    <name evidence="3" type="ORF">CONPUDRAFT_140498</name>
</gene>
<dbReference type="GeneID" id="19201525"/>